<feature type="region of interest" description="Disordered" evidence="2">
    <location>
        <begin position="351"/>
        <end position="472"/>
    </location>
</feature>
<dbReference type="InterPro" id="IPR001126">
    <property type="entry name" value="UmuC"/>
</dbReference>
<evidence type="ECO:0000256" key="1">
    <source>
        <dbReference type="ARBA" id="ARBA00022763"/>
    </source>
</evidence>
<dbReference type="SUPFAM" id="SSF56672">
    <property type="entry name" value="DNA/RNA polymerases"/>
    <property type="match status" value="1"/>
</dbReference>
<dbReference type="Proteomes" id="UP000697995">
    <property type="component" value="Unassembled WGS sequence"/>
</dbReference>
<feature type="compositionally biased region" description="Low complexity" evidence="2">
    <location>
        <begin position="421"/>
        <end position="441"/>
    </location>
</feature>
<dbReference type="InterPro" id="IPR050356">
    <property type="entry name" value="SulA_CellDiv_inhibitor"/>
</dbReference>
<sequence>MRRRACGPGLTRGALPPSTPRWGPDRPPGPCMRFVAGTGDSGGAPSASDDPGRDPGRGPGPSFGPAGGQSPLAEPRRIAALHLPLLPIERRRLTGAAAIWAPEGSRRVLVAVSAEAAAAGLRPGQALADAQAILPEVALHPHAPEADAAWLRRLGHWAHCVTPLPALDPPDGLLLDVAGVAHLHGTEDALRRALAARFARAGLTARIAIAGTAAAAAGLARAGVEIVVPPGEEAVAIAPLPLAALRLPDGTIAALHRLGQRAASAPGCWRCWMRRPAPARSRCGRCGRRRNSSPRRTSWNPSSRARPSTPRWRCCCPTSAGNWPRPAGAPAASCCRPSGWMARCRPSRSAPACRRASRGMSPGCSGTGSNGSSPASASSAWRWRRAPPHRFRPRRRRCRGKAALPRRPGGRRWRSCSTACPSASRSGAPRRAPAIGRNARPGGSGPSRRCRSRPAGPAAARARSGCCGGPCS</sequence>
<keyword evidence="5" id="KW-1185">Reference proteome</keyword>
<feature type="compositionally biased region" description="Basic residues" evidence="2">
    <location>
        <begin position="282"/>
        <end position="293"/>
    </location>
</feature>
<gene>
    <name evidence="4" type="ORF">CKO45_14755</name>
</gene>
<name>A0ABS1CYK0_9PROT</name>
<evidence type="ECO:0000256" key="2">
    <source>
        <dbReference type="SAM" id="MobiDB-lite"/>
    </source>
</evidence>
<keyword evidence="1" id="KW-0227">DNA damage</keyword>
<comment type="caution">
    <text evidence="4">The sequence shown here is derived from an EMBL/GenBank/DDBJ whole genome shotgun (WGS) entry which is preliminary data.</text>
</comment>
<feature type="compositionally biased region" description="Low complexity" evidence="2">
    <location>
        <begin position="453"/>
        <end position="465"/>
    </location>
</feature>
<dbReference type="Pfam" id="PF00817">
    <property type="entry name" value="IMS"/>
    <property type="match status" value="1"/>
</dbReference>
<organism evidence="4 5">
    <name type="scientific">Paracraurococcus ruber</name>
    <dbReference type="NCBI Taxonomy" id="77675"/>
    <lineage>
        <taxon>Bacteria</taxon>
        <taxon>Pseudomonadati</taxon>
        <taxon>Pseudomonadota</taxon>
        <taxon>Alphaproteobacteria</taxon>
        <taxon>Acetobacterales</taxon>
        <taxon>Roseomonadaceae</taxon>
        <taxon>Paracraurococcus</taxon>
    </lineage>
</organism>
<feature type="compositionally biased region" description="Low complexity" evidence="2">
    <location>
        <begin position="372"/>
        <end position="381"/>
    </location>
</feature>
<evidence type="ECO:0000259" key="3">
    <source>
        <dbReference type="Pfam" id="PF00817"/>
    </source>
</evidence>
<feature type="domain" description="UmuC" evidence="3">
    <location>
        <begin position="90"/>
        <end position="216"/>
    </location>
</feature>
<proteinExistence type="predicted"/>
<dbReference type="PANTHER" id="PTHR35369">
    <property type="entry name" value="BLR3025 PROTEIN-RELATED"/>
    <property type="match status" value="1"/>
</dbReference>
<dbReference type="InterPro" id="IPR043502">
    <property type="entry name" value="DNA/RNA_pol_sf"/>
</dbReference>
<dbReference type="EMBL" id="NRSG01000105">
    <property type="protein sequence ID" value="MBK1659499.1"/>
    <property type="molecule type" value="Genomic_DNA"/>
</dbReference>
<protein>
    <recommendedName>
        <fullName evidence="3">UmuC domain-containing protein</fullName>
    </recommendedName>
</protein>
<feature type="region of interest" description="Disordered" evidence="2">
    <location>
        <begin position="279"/>
        <end position="311"/>
    </location>
</feature>
<feature type="compositionally biased region" description="Basic residues" evidence="2">
    <location>
        <begin position="382"/>
        <end position="400"/>
    </location>
</feature>
<feature type="compositionally biased region" description="Gly residues" evidence="2">
    <location>
        <begin position="57"/>
        <end position="67"/>
    </location>
</feature>
<feature type="region of interest" description="Disordered" evidence="2">
    <location>
        <begin position="1"/>
        <end position="72"/>
    </location>
</feature>
<reference evidence="4 5" key="1">
    <citation type="journal article" date="2020" name="Microorganisms">
        <title>Osmotic Adaptation and Compatible Solute Biosynthesis of Phototrophic Bacteria as Revealed from Genome Analyses.</title>
        <authorList>
            <person name="Imhoff J.F."/>
            <person name="Rahn T."/>
            <person name="Kunzel S."/>
            <person name="Keller A."/>
            <person name="Neulinger S.C."/>
        </authorList>
    </citation>
    <scope>NUCLEOTIDE SEQUENCE [LARGE SCALE GENOMIC DNA]</scope>
    <source>
        <strain evidence="4 5">DSM 15382</strain>
    </source>
</reference>
<evidence type="ECO:0000313" key="4">
    <source>
        <dbReference type="EMBL" id="MBK1659499.1"/>
    </source>
</evidence>
<evidence type="ECO:0000313" key="5">
    <source>
        <dbReference type="Proteomes" id="UP000697995"/>
    </source>
</evidence>
<dbReference type="PANTHER" id="PTHR35369:SF2">
    <property type="entry name" value="BLR3025 PROTEIN"/>
    <property type="match status" value="1"/>
</dbReference>
<accession>A0ABS1CYK0</accession>
<feature type="compositionally biased region" description="Low complexity" evidence="2">
    <location>
        <begin position="294"/>
        <end position="304"/>
    </location>
</feature>